<keyword evidence="1" id="KW-0812">Transmembrane</keyword>
<comment type="caution">
    <text evidence="2">The sequence shown here is derived from an EMBL/GenBank/DDBJ whole genome shotgun (WGS) entry which is preliminary data.</text>
</comment>
<feature type="transmembrane region" description="Helical" evidence="1">
    <location>
        <begin position="12"/>
        <end position="42"/>
    </location>
</feature>
<sequence>MCDTNYTLRSSFLFWILSFIPNNIFRYIAPGTTLVCLLVYALHHNVPSVRLDRLDDAIIVTEEILAHTRAECMRDYISLAESETRFLGVKLSASRIHSNLLETRDMSWRIYLRSMVTIWLGLALCERDVRKLQTFMLLLIEEAHQRQLAAEIQESKQIVNEMLHSSSTSGT</sequence>
<organism evidence="2 3">
    <name type="scientific">Mycena albidolilacea</name>
    <dbReference type="NCBI Taxonomy" id="1033008"/>
    <lineage>
        <taxon>Eukaryota</taxon>
        <taxon>Fungi</taxon>
        <taxon>Dikarya</taxon>
        <taxon>Basidiomycota</taxon>
        <taxon>Agaricomycotina</taxon>
        <taxon>Agaricomycetes</taxon>
        <taxon>Agaricomycetidae</taxon>
        <taxon>Agaricales</taxon>
        <taxon>Marasmiineae</taxon>
        <taxon>Mycenaceae</taxon>
        <taxon>Mycena</taxon>
    </lineage>
</organism>
<evidence type="ECO:0000313" key="2">
    <source>
        <dbReference type="EMBL" id="KAJ7347856.1"/>
    </source>
</evidence>
<dbReference type="EMBL" id="JARIHO010000018">
    <property type="protein sequence ID" value="KAJ7347856.1"/>
    <property type="molecule type" value="Genomic_DNA"/>
</dbReference>
<reference evidence="2" key="1">
    <citation type="submission" date="2023-03" db="EMBL/GenBank/DDBJ databases">
        <title>Massive genome expansion in bonnet fungi (Mycena s.s.) driven by repeated elements and novel gene families across ecological guilds.</title>
        <authorList>
            <consortium name="Lawrence Berkeley National Laboratory"/>
            <person name="Harder C.B."/>
            <person name="Miyauchi S."/>
            <person name="Viragh M."/>
            <person name="Kuo A."/>
            <person name="Thoen E."/>
            <person name="Andreopoulos B."/>
            <person name="Lu D."/>
            <person name="Skrede I."/>
            <person name="Drula E."/>
            <person name="Henrissat B."/>
            <person name="Morin E."/>
            <person name="Kohler A."/>
            <person name="Barry K."/>
            <person name="LaButti K."/>
            <person name="Morin E."/>
            <person name="Salamov A."/>
            <person name="Lipzen A."/>
            <person name="Mereny Z."/>
            <person name="Hegedus B."/>
            <person name="Baldrian P."/>
            <person name="Stursova M."/>
            <person name="Weitz H."/>
            <person name="Taylor A."/>
            <person name="Grigoriev I.V."/>
            <person name="Nagy L.G."/>
            <person name="Martin F."/>
            <person name="Kauserud H."/>
        </authorList>
    </citation>
    <scope>NUCLEOTIDE SEQUENCE</scope>
    <source>
        <strain evidence="2">CBHHK002</strain>
    </source>
</reference>
<protein>
    <submittedName>
        <fullName evidence="2">Uncharacterized protein</fullName>
    </submittedName>
</protein>
<keyword evidence="1" id="KW-1133">Transmembrane helix</keyword>
<keyword evidence="1" id="KW-0472">Membrane</keyword>
<proteinExistence type="predicted"/>
<accession>A0AAD7A253</accession>
<dbReference type="Proteomes" id="UP001218218">
    <property type="component" value="Unassembled WGS sequence"/>
</dbReference>
<keyword evidence="3" id="KW-1185">Reference proteome</keyword>
<evidence type="ECO:0000313" key="3">
    <source>
        <dbReference type="Proteomes" id="UP001218218"/>
    </source>
</evidence>
<name>A0AAD7A253_9AGAR</name>
<gene>
    <name evidence="2" type="ORF">DFH08DRAFT_866733</name>
</gene>
<evidence type="ECO:0000256" key="1">
    <source>
        <dbReference type="SAM" id="Phobius"/>
    </source>
</evidence>
<dbReference type="AlphaFoldDB" id="A0AAD7A253"/>